<dbReference type="InterPro" id="IPR022385">
    <property type="entry name" value="Rhs_assc_core"/>
</dbReference>
<dbReference type="RefSeq" id="WP_125464119.1">
    <property type="nucleotide sequence ID" value="NZ_CP034337.1"/>
</dbReference>
<reference evidence="2 3" key="1">
    <citation type="submission" date="2018-12" db="EMBL/GenBank/DDBJ databases">
        <authorList>
            <person name="Li S."/>
            <person name="Yang R."/>
            <person name="Chen G."/>
            <person name="Zou L."/>
            <person name="Zhang C."/>
            <person name="Chen Y."/>
            <person name="Liu Z."/>
            <person name="Li Y."/>
            <person name="Yan Y."/>
            <person name="Huang M."/>
            <person name="Chen T."/>
        </authorList>
    </citation>
    <scope>NUCLEOTIDE SEQUENCE [LARGE SCALE GENOMIC DNA]</scope>
    <source>
        <strain evidence="2 3">2014</strain>
    </source>
</reference>
<accession>A0ABM7CRC9</accession>
<dbReference type="EMBL" id="CP034337">
    <property type="protein sequence ID" value="AZL74018.1"/>
    <property type="molecule type" value="Genomic_DNA"/>
</dbReference>
<organism evidence="2 3">
    <name type="scientific">Pseudomonas oryziphila</name>
    <dbReference type="NCBI Taxonomy" id="2894079"/>
    <lineage>
        <taxon>Bacteria</taxon>
        <taxon>Pseudomonadati</taxon>
        <taxon>Pseudomonadota</taxon>
        <taxon>Gammaproteobacteria</taxon>
        <taxon>Pseudomonadales</taxon>
        <taxon>Pseudomonadaceae</taxon>
        <taxon>Pseudomonas</taxon>
    </lineage>
</organism>
<dbReference type="PANTHER" id="PTHR32305:SF15">
    <property type="entry name" value="PROTEIN RHSA-RELATED"/>
    <property type="match status" value="1"/>
</dbReference>
<dbReference type="PANTHER" id="PTHR32305">
    <property type="match status" value="1"/>
</dbReference>
<evidence type="ECO:0000313" key="2">
    <source>
        <dbReference type="EMBL" id="AZL74018.1"/>
    </source>
</evidence>
<gene>
    <name evidence="2" type="ORF">EI693_13370</name>
</gene>
<sequence>MATTYLPMLDRLQSLLGGSGFRRAYTPYGGLFSGRAPSLAYCGQLRDPSTGNYHLGNGHRTFDPLLMRFHSPDRLSPFGAGGLNAYSYCMGDPVNRNDPSGRAATLNVALYTAGGYASGKLHEHLLSLWNMYSYSIDRAKAMRLEPQAGRELPAVTKRDVGQAIFATVTSFTAFGVAVGGTYRELQMSAKAGSTSIGSEVSDPIGEIVLPLLNLLTAGASKLSDAMAGDLNGKYKRRAQAGAEKVDELTRRSSTVRQGNDELSETRIISQSSA</sequence>
<dbReference type="InterPro" id="IPR050708">
    <property type="entry name" value="T6SS_VgrG/RHS"/>
</dbReference>
<evidence type="ECO:0000313" key="3">
    <source>
        <dbReference type="Proteomes" id="UP000272622"/>
    </source>
</evidence>
<dbReference type="NCBIfam" id="TIGR03696">
    <property type="entry name" value="Rhs_assc_core"/>
    <property type="match status" value="1"/>
</dbReference>
<name>A0ABM7CRC9_9PSED</name>
<dbReference type="SUPFAM" id="SSF56399">
    <property type="entry name" value="ADP-ribosylation"/>
    <property type="match status" value="1"/>
</dbReference>
<protein>
    <submittedName>
        <fullName evidence="2">RHS repeat-associated core domain-containing protein</fullName>
    </submittedName>
</protein>
<keyword evidence="3" id="KW-1185">Reference proteome</keyword>
<dbReference type="Proteomes" id="UP000272622">
    <property type="component" value="Chromosome"/>
</dbReference>
<proteinExistence type="predicted"/>
<feature type="region of interest" description="Disordered" evidence="1">
    <location>
        <begin position="238"/>
        <end position="273"/>
    </location>
</feature>
<evidence type="ECO:0000256" key="1">
    <source>
        <dbReference type="SAM" id="MobiDB-lite"/>
    </source>
</evidence>
<dbReference type="Gene3D" id="2.180.10.10">
    <property type="entry name" value="RHS repeat-associated core"/>
    <property type="match status" value="1"/>
</dbReference>